<comment type="similarity">
    <text evidence="1">Belongs to the peptidase S45 family.</text>
</comment>
<reference evidence="5 6" key="1">
    <citation type="submission" date="2019-07" db="EMBL/GenBank/DDBJ databases">
        <title>Ln-dependent methylotrophs.</title>
        <authorList>
            <person name="Tani A."/>
        </authorList>
    </citation>
    <scope>NUCLEOTIDE SEQUENCE [LARGE SCALE GENOMIC DNA]</scope>
    <source>
        <strain evidence="5 6">SM89A</strain>
    </source>
</reference>
<dbReference type="InterPro" id="IPR002692">
    <property type="entry name" value="S45"/>
</dbReference>
<dbReference type="GO" id="GO:0017000">
    <property type="term" value="P:antibiotic biosynthetic process"/>
    <property type="evidence" value="ECO:0007669"/>
    <property type="project" value="InterPro"/>
</dbReference>
<sequence>MSRITKRDIVRACLSIFVLSLAYAGAASFIRARESVSDATVEIRWTSHGIPHIRAVDERGLGYGVGYAYAQDNICLLAEEILTVAGERSKYLGADAMAAAAITNLESDFFFRWLNNDEAIAEISRSQPRDVRELLSGYAAGYNRYLRDAGIGGLPSACRDKRWVRPISDIDLLKNMRRLLVQSGLGRFMKAVVAAAPPSRGAARSRSGELTSEAVRFAFQPRDAFESSHGSNAIAVGKELSRNGKGLLLANPHYPWTGPLRFYQMHLTIPGKLDVMGASLPGLPMINIGFTQNLAWTHTVDTSSHFVSYRLRLDPADPTRYLVEGESLPMRKTSVVVDVLEKDGSLTQRSHDFYQSGFGPVFDLPDQFRWDESRAFVIEDANLGNGRALQQWYAMNRATSLDQFQSSITRIVGIPWVNTIAVDADGTTLFMNVSAIPNVDAAKLSSCRPSDPERPSSVEFPVLDGTRKACEWDRTPAATQEGLFPGDSLPILRREDFVLNSNDSAWLANPARPLTGFSPLVSREKVELGGRARYALEWLRHRLEEAASRGARLDAEDLQDLLMRDHVYVASLIMDDLLTLCPEAIGEEAEGADKLYLATACEKLRVWNRTADLDANMGYVYLEGFMERARKIANAWRVPFDSSRPLDTPHGLNIDDPEVAKQLMAALSSSVREAASAGFAPDATWGQIQVASRGGRAIPIHGGSGALGVYNVIRSTPSGKGRREVVSGSSYIQIVSFEPSGPRAETLLTFSESLNPDSRYFADQTELFSRKEWVRLPFSETEIEADLSYRRQTIPY</sequence>
<evidence type="ECO:0000313" key="6">
    <source>
        <dbReference type="Proteomes" id="UP000316781"/>
    </source>
</evidence>
<evidence type="ECO:0000313" key="5">
    <source>
        <dbReference type="EMBL" id="TRL35818.1"/>
    </source>
</evidence>
<dbReference type="PANTHER" id="PTHR34218">
    <property type="entry name" value="PEPTIDASE S45 PENICILLIN AMIDASE"/>
    <property type="match status" value="1"/>
</dbReference>
<dbReference type="Proteomes" id="UP000316781">
    <property type="component" value="Unassembled WGS sequence"/>
</dbReference>
<gene>
    <name evidence="5" type="ORF">FM996_06490</name>
</gene>
<keyword evidence="3" id="KW-0378">Hydrolase</keyword>
<dbReference type="Pfam" id="PF01804">
    <property type="entry name" value="Penicil_amidase"/>
    <property type="match status" value="1"/>
</dbReference>
<dbReference type="InterPro" id="IPR023343">
    <property type="entry name" value="Penicillin_amidase_dom1"/>
</dbReference>
<dbReference type="Gene3D" id="1.10.1400.10">
    <property type="match status" value="1"/>
</dbReference>
<accession>A0A549T1T4</accession>
<evidence type="ECO:0000256" key="3">
    <source>
        <dbReference type="ARBA" id="ARBA00022801"/>
    </source>
</evidence>
<evidence type="ECO:0000256" key="1">
    <source>
        <dbReference type="ARBA" id="ARBA00006586"/>
    </source>
</evidence>
<dbReference type="Gene3D" id="1.10.439.10">
    <property type="entry name" value="Penicillin Amidohydrolase, domain 1"/>
    <property type="match status" value="1"/>
</dbReference>
<evidence type="ECO:0000256" key="2">
    <source>
        <dbReference type="ARBA" id="ARBA00022729"/>
    </source>
</evidence>
<dbReference type="CDD" id="cd01936">
    <property type="entry name" value="Ntn_CA"/>
    <property type="match status" value="1"/>
</dbReference>
<proteinExistence type="inferred from homology"/>
<protein>
    <submittedName>
        <fullName evidence="5">Acylase</fullName>
    </submittedName>
</protein>
<organism evidence="5 6">
    <name type="scientific">Methylosinus sporium</name>
    <dbReference type="NCBI Taxonomy" id="428"/>
    <lineage>
        <taxon>Bacteria</taxon>
        <taxon>Pseudomonadati</taxon>
        <taxon>Pseudomonadota</taxon>
        <taxon>Alphaproteobacteria</taxon>
        <taxon>Hyphomicrobiales</taxon>
        <taxon>Methylocystaceae</taxon>
        <taxon>Methylosinus</taxon>
    </lineage>
</organism>
<dbReference type="Gene3D" id="3.60.20.10">
    <property type="entry name" value="Glutamine Phosphoribosylpyrophosphate, subunit 1, domain 1"/>
    <property type="match status" value="1"/>
</dbReference>
<evidence type="ECO:0000256" key="4">
    <source>
        <dbReference type="ARBA" id="ARBA00023145"/>
    </source>
</evidence>
<dbReference type="InterPro" id="IPR043146">
    <property type="entry name" value="Penicillin_amidase_N_B-knob"/>
</dbReference>
<dbReference type="EMBL" id="VJMF01000026">
    <property type="protein sequence ID" value="TRL35818.1"/>
    <property type="molecule type" value="Genomic_DNA"/>
</dbReference>
<keyword evidence="4" id="KW-0865">Zymogen</keyword>
<dbReference type="GO" id="GO:0016811">
    <property type="term" value="F:hydrolase activity, acting on carbon-nitrogen (but not peptide) bonds, in linear amides"/>
    <property type="evidence" value="ECO:0007669"/>
    <property type="project" value="InterPro"/>
</dbReference>
<dbReference type="InterPro" id="IPR043147">
    <property type="entry name" value="Penicillin_amidase_A-knob"/>
</dbReference>
<dbReference type="InterPro" id="IPR029055">
    <property type="entry name" value="Ntn_hydrolases_N"/>
</dbReference>
<name>A0A549T1T4_METSR</name>
<keyword evidence="2" id="KW-0732">Signal</keyword>
<dbReference type="RefSeq" id="WP_142862346.1">
    <property type="nucleotide sequence ID" value="NZ_VJMF01000026.1"/>
</dbReference>
<dbReference type="Gene3D" id="2.30.120.10">
    <property type="match status" value="1"/>
</dbReference>
<dbReference type="SUPFAM" id="SSF56235">
    <property type="entry name" value="N-terminal nucleophile aminohydrolases (Ntn hydrolases)"/>
    <property type="match status" value="1"/>
</dbReference>
<dbReference type="AlphaFoldDB" id="A0A549T1T4"/>
<dbReference type="PANTHER" id="PTHR34218:SF3">
    <property type="entry name" value="ACYL-HOMOSERINE LACTONE ACYLASE PVDQ"/>
    <property type="match status" value="1"/>
</dbReference>
<comment type="caution">
    <text evidence="5">The sequence shown here is derived from an EMBL/GenBank/DDBJ whole genome shotgun (WGS) entry which is preliminary data.</text>
</comment>